<evidence type="ECO:0000313" key="4">
    <source>
        <dbReference type="Proteomes" id="UP000297245"/>
    </source>
</evidence>
<proteinExistence type="predicted"/>
<dbReference type="Proteomes" id="UP000297245">
    <property type="component" value="Unassembled WGS sequence"/>
</dbReference>
<name>A0A4S8MUF1_DENBC</name>
<feature type="transmembrane region" description="Helical" evidence="1">
    <location>
        <begin position="151"/>
        <end position="170"/>
    </location>
</feature>
<dbReference type="InterPro" id="IPR046528">
    <property type="entry name" value="DUF6593"/>
</dbReference>
<keyword evidence="4" id="KW-1185">Reference proteome</keyword>
<evidence type="ECO:0000259" key="2">
    <source>
        <dbReference type="Pfam" id="PF20236"/>
    </source>
</evidence>
<dbReference type="Pfam" id="PF20236">
    <property type="entry name" value="DUF6593"/>
    <property type="match status" value="1"/>
</dbReference>
<gene>
    <name evidence="3" type="ORF">K435DRAFT_960143</name>
</gene>
<protein>
    <recommendedName>
        <fullName evidence="2">DUF6593 domain-containing protein</fullName>
    </recommendedName>
</protein>
<dbReference type="EMBL" id="ML179040">
    <property type="protein sequence ID" value="THV06883.1"/>
    <property type="molecule type" value="Genomic_DNA"/>
</dbReference>
<feature type="domain" description="DUF6593" evidence="2">
    <location>
        <begin position="24"/>
        <end position="175"/>
    </location>
</feature>
<accession>A0A4S8MUF1</accession>
<evidence type="ECO:0000313" key="3">
    <source>
        <dbReference type="EMBL" id="THV06883.1"/>
    </source>
</evidence>
<reference evidence="3 4" key="1">
    <citation type="journal article" date="2019" name="Nat. Ecol. Evol.">
        <title>Megaphylogeny resolves global patterns of mushroom evolution.</title>
        <authorList>
            <person name="Varga T."/>
            <person name="Krizsan K."/>
            <person name="Foldi C."/>
            <person name="Dima B."/>
            <person name="Sanchez-Garcia M."/>
            <person name="Sanchez-Ramirez S."/>
            <person name="Szollosi G.J."/>
            <person name="Szarkandi J.G."/>
            <person name="Papp V."/>
            <person name="Albert L."/>
            <person name="Andreopoulos W."/>
            <person name="Angelini C."/>
            <person name="Antonin V."/>
            <person name="Barry K.W."/>
            <person name="Bougher N.L."/>
            <person name="Buchanan P."/>
            <person name="Buyck B."/>
            <person name="Bense V."/>
            <person name="Catcheside P."/>
            <person name="Chovatia M."/>
            <person name="Cooper J."/>
            <person name="Damon W."/>
            <person name="Desjardin D."/>
            <person name="Finy P."/>
            <person name="Geml J."/>
            <person name="Haridas S."/>
            <person name="Hughes K."/>
            <person name="Justo A."/>
            <person name="Karasinski D."/>
            <person name="Kautmanova I."/>
            <person name="Kiss B."/>
            <person name="Kocsube S."/>
            <person name="Kotiranta H."/>
            <person name="LaButti K.M."/>
            <person name="Lechner B.E."/>
            <person name="Liimatainen K."/>
            <person name="Lipzen A."/>
            <person name="Lukacs Z."/>
            <person name="Mihaltcheva S."/>
            <person name="Morgado L.N."/>
            <person name="Niskanen T."/>
            <person name="Noordeloos M.E."/>
            <person name="Ohm R.A."/>
            <person name="Ortiz-Santana B."/>
            <person name="Ovrebo C."/>
            <person name="Racz N."/>
            <person name="Riley R."/>
            <person name="Savchenko A."/>
            <person name="Shiryaev A."/>
            <person name="Soop K."/>
            <person name="Spirin V."/>
            <person name="Szebenyi C."/>
            <person name="Tomsovsky M."/>
            <person name="Tulloss R.E."/>
            <person name="Uehling J."/>
            <person name="Grigoriev I.V."/>
            <person name="Vagvolgyi C."/>
            <person name="Papp T."/>
            <person name="Martin F.M."/>
            <person name="Miettinen O."/>
            <person name="Hibbett D.S."/>
            <person name="Nagy L.G."/>
        </authorList>
    </citation>
    <scope>NUCLEOTIDE SEQUENCE [LARGE SCALE GENOMIC DNA]</scope>
    <source>
        <strain evidence="3 4">CBS 962.96</strain>
    </source>
</reference>
<keyword evidence="1" id="KW-0812">Transmembrane</keyword>
<keyword evidence="1" id="KW-0472">Membrane</keyword>
<sequence length="186" mass="21383">MKYGISVLFSHDLQTMELSLSERDPFNAVFLNPDGAAVYHTDTPFAFFSTRKTTINKISREGPYQMGLVEVHDWNESIVSVWGRPFIPYRSHTFSNSEVFTASDNRSYKWKDDWGGQLILHPDDGSDTIIAMYDSGSIGIFSKSRPPTLAILPNGVHIMDEIVATFIYMAEKKRRRARRRRRRAMN</sequence>
<evidence type="ECO:0000256" key="1">
    <source>
        <dbReference type="SAM" id="Phobius"/>
    </source>
</evidence>
<dbReference type="AlphaFoldDB" id="A0A4S8MUF1"/>
<keyword evidence="1" id="KW-1133">Transmembrane helix</keyword>
<organism evidence="3 4">
    <name type="scientific">Dendrothele bispora (strain CBS 962.96)</name>
    <dbReference type="NCBI Taxonomy" id="1314807"/>
    <lineage>
        <taxon>Eukaryota</taxon>
        <taxon>Fungi</taxon>
        <taxon>Dikarya</taxon>
        <taxon>Basidiomycota</taxon>
        <taxon>Agaricomycotina</taxon>
        <taxon>Agaricomycetes</taxon>
        <taxon>Agaricomycetidae</taxon>
        <taxon>Agaricales</taxon>
        <taxon>Agaricales incertae sedis</taxon>
        <taxon>Dendrothele</taxon>
    </lineage>
</organism>
<dbReference type="OrthoDB" id="3021178at2759"/>